<dbReference type="PANTHER" id="PTHR45947">
    <property type="entry name" value="SULFOQUINOVOSYL TRANSFERASE SQD2"/>
    <property type="match status" value="1"/>
</dbReference>
<feature type="region of interest" description="Disordered" evidence="3">
    <location>
        <begin position="216"/>
        <end position="242"/>
    </location>
</feature>
<evidence type="ECO:0000313" key="6">
    <source>
        <dbReference type="Proteomes" id="UP000245469"/>
    </source>
</evidence>
<dbReference type="Proteomes" id="UP000245469">
    <property type="component" value="Unassembled WGS sequence"/>
</dbReference>
<dbReference type="GO" id="GO:1901137">
    <property type="term" value="P:carbohydrate derivative biosynthetic process"/>
    <property type="evidence" value="ECO:0007669"/>
    <property type="project" value="UniProtKB-ARBA"/>
</dbReference>
<name>A0A316A548_9ACTN</name>
<dbReference type="GO" id="GO:0016758">
    <property type="term" value="F:hexosyltransferase activity"/>
    <property type="evidence" value="ECO:0007669"/>
    <property type="project" value="TreeGrafter"/>
</dbReference>
<evidence type="ECO:0000256" key="3">
    <source>
        <dbReference type="SAM" id="MobiDB-lite"/>
    </source>
</evidence>
<feature type="compositionally biased region" description="Low complexity" evidence="3">
    <location>
        <begin position="61"/>
        <end position="70"/>
    </location>
</feature>
<keyword evidence="6" id="KW-1185">Reference proteome</keyword>
<evidence type="ECO:0000256" key="2">
    <source>
        <dbReference type="ARBA" id="ARBA00022679"/>
    </source>
</evidence>
<gene>
    <name evidence="5" type="ORF">BXY45_11538</name>
</gene>
<keyword evidence="2 5" id="KW-0808">Transferase</keyword>
<dbReference type="EMBL" id="QGDQ01000015">
    <property type="protein sequence ID" value="PWJ53021.1"/>
    <property type="molecule type" value="Genomic_DNA"/>
</dbReference>
<dbReference type="PANTHER" id="PTHR45947:SF3">
    <property type="entry name" value="SULFOQUINOVOSYL TRANSFERASE SQD2"/>
    <property type="match status" value="1"/>
</dbReference>
<comment type="caution">
    <text evidence="5">The sequence shown here is derived from an EMBL/GenBank/DDBJ whole genome shotgun (WGS) entry which is preliminary data.</text>
</comment>
<reference evidence="5 6" key="1">
    <citation type="submission" date="2018-03" db="EMBL/GenBank/DDBJ databases">
        <title>Genomic Encyclopedia of Archaeal and Bacterial Type Strains, Phase II (KMG-II): from individual species to whole genera.</title>
        <authorList>
            <person name="Goeker M."/>
        </authorList>
    </citation>
    <scope>NUCLEOTIDE SEQUENCE [LARGE SCALE GENOMIC DNA]</scope>
    <source>
        <strain evidence="5 6">DSM 44889</strain>
    </source>
</reference>
<dbReference type="Pfam" id="PF13579">
    <property type="entry name" value="Glyco_trans_4_4"/>
    <property type="match status" value="1"/>
</dbReference>
<organism evidence="5 6">
    <name type="scientific">Quadrisphaera granulorum</name>
    <dbReference type="NCBI Taxonomy" id="317664"/>
    <lineage>
        <taxon>Bacteria</taxon>
        <taxon>Bacillati</taxon>
        <taxon>Actinomycetota</taxon>
        <taxon>Actinomycetes</taxon>
        <taxon>Kineosporiales</taxon>
        <taxon>Kineosporiaceae</taxon>
        <taxon>Quadrisphaera</taxon>
    </lineage>
</organism>
<dbReference type="Pfam" id="PF13692">
    <property type="entry name" value="Glyco_trans_1_4"/>
    <property type="match status" value="1"/>
</dbReference>
<feature type="domain" description="Glycosyltransferase subfamily 4-like N-terminal" evidence="4">
    <location>
        <begin position="32"/>
        <end position="216"/>
    </location>
</feature>
<proteinExistence type="predicted"/>
<sequence length="434" mass="45111">MRAVRASAGAYGAGVHTVVVTRAFAPEPAAAAWRQAALARALASAGHRVEVLTSRPPSGATEQPTQQPHQQPEHQDDDGLLVRRWPVLRDASGNVRGYVQYASFDVPAGLRLARRVLGPRGGRPDVVVVEPPPTTGLVVRLVCGLRRVPYVYYAADLLSLAAAEAGLPGPALWLLTALEGWVLRGAARVMTVDEGYAARVRALGVPAERVVVVGTGVDTDQLRPPDPGDLEDRAAGDDDGDGAGQAPPAFVYAGTMSEVQGAGVLVDALARVLPEHPGARAVFYGGGVQAAELSARAERLAPGRIDFPGLVPPSVIARATATARAGLASQRPDTAYAFAFLVKPLAATACGAPVVYAGAGPFAQLVGEHRLGWAVPWDVDAVAGALREALERPAPTAAERARLVAWTREHHSLRAVAARATAAVEAAAAPPPRP</sequence>
<dbReference type="InterPro" id="IPR028098">
    <property type="entry name" value="Glyco_trans_4-like_N"/>
</dbReference>
<evidence type="ECO:0000313" key="5">
    <source>
        <dbReference type="EMBL" id="PWJ53021.1"/>
    </source>
</evidence>
<evidence type="ECO:0000256" key="1">
    <source>
        <dbReference type="ARBA" id="ARBA00022676"/>
    </source>
</evidence>
<evidence type="ECO:0000259" key="4">
    <source>
        <dbReference type="Pfam" id="PF13579"/>
    </source>
</evidence>
<dbReference type="SUPFAM" id="SSF53756">
    <property type="entry name" value="UDP-Glycosyltransferase/glycogen phosphorylase"/>
    <property type="match status" value="1"/>
</dbReference>
<feature type="region of interest" description="Disordered" evidence="3">
    <location>
        <begin position="54"/>
        <end position="78"/>
    </location>
</feature>
<accession>A0A316A548</accession>
<dbReference type="AlphaFoldDB" id="A0A316A548"/>
<protein>
    <submittedName>
        <fullName evidence="5">Glycosyltransferase involved in cell wall biosynthesis</fullName>
    </submittedName>
</protein>
<keyword evidence="1" id="KW-0328">Glycosyltransferase</keyword>
<dbReference type="InterPro" id="IPR050194">
    <property type="entry name" value="Glycosyltransferase_grp1"/>
</dbReference>
<dbReference type="Gene3D" id="3.40.50.2000">
    <property type="entry name" value="Glycogen Phosphorylase B"/>
    <property type="match status" value="2"/>
</dbReference>